<gene>
    <name evidence="2" type="ORF">QF035_004247</name>
</gene>
<comment type="caution">
    <text evidence="2">The sequence shown here is derived from an EMBL/GenBank/DDBJ whole genome shotgun (WGS) entry which is preliminary data.</text>
</comment>
<feature type="region of interest" description="Disordered" evidence="1">
    <location>
        <begin position="259"/>
        <end position="309"/>
    </location>
</feature>
<evidence type="ECO:0000256" key="1">
    <source>
        <dbReference type="SAM" id="MobiDB-lite"/>
    </source>
</evidence>
<accession>A0ABU0SSZ9</accession>
<organism evidence="2 3">
    <name type="scientific">Streptomyces umbrinus</name>
    <dbReference type="NCBI Taxonomy" id="67370"/>
    <lineage>
        <taxon>Bacteria</taxon>
        <taxon>Bacillati</taxon>
        <taxon>Actinomycetota</taxon>
        <taxon>Actinomycetes</taxon>
        <taxon>Kitasatosporales</taxon>
        <taxon>Streptomycetaceae</taxon>
        <taxon>Streptomyces</taxon>
        <taxon>Streptomyces phaeochromogenes group</taxon>
    </lineage>
</organism>
<evidence type="ECO:0000313" key="3">
    <source>
        <dbReference type="Proteomes" id="UP001230328"/>
    </source>
</evidence>
<keyword evidence="3" id="KW-1185">Reference proteome</keyword>
<dbReference type="EMBL" id="JAUSZI010000002">
    <property type="protein sequence ID" value="MDQ1026665.1"/>
    <property type="molecule type" value="Genomic_DNA"/>
</dbReference>
<proteinExistence type="predicted"/>
<name>A0ABU0SSZ9_9ACTN</name>
<sequence length="309" mass="32223">MKVGVGRVGVALGLRHRRTGAARGRRIEGTEVRGMLLPGLRIWGLRIWGLRPRGTSAQGLGAARRLQVWRVEASPSGRVGESPGGWLGGGAPGGIVCVMAALVVVGLPGLGAPRAYAAVPSAAPASASASAPDPDVPNLAVVVAGDGSGRTTSVRSGDPYFARLWRLLGPSATDTEKVPQDWLEGDFPAVRATVIWGTTGVGGWPETDSAPGGDIYMGRQDQLFLAGDGTPWIRSDPAVDVNDDDIRWHRAPRSVYDQLEGKELFGPGRAAGGAVDPPGSPGWGDSRTRGGPRPRLRRHPADTPRGGRA</sequence>
<protein>
    <submittedName>
        <fullName evidence="2">Uncharacterized protein</fullName>
    </submittedName>
</protein>
<reference evidence="2 3" key="1">
    <citation type="submission" date="2023-07" db="EMBL/GenBank/DDBJ databases">
        <title>Comparative genomics of wheat-associated soil bacteria to identify genetic determinants of phenazine resistance.</title>
        <authorList>
            <person name="Mouncey N."/>
        </authorList>
    </citation>
    <scope>NUCLEOTIDE SEQUENCE [LARGE SCALE GENOMIC DNA]</scope>
    <source>
        <strain evidence="2 3">V2I4</strain>
    </source>
</reference>
<dbReference type="Proteomes" id="UP001230328">
    <property type="component" value="Unassembled WGS sequence"/>
</dbReference>
<evidence type="ECO:0000313" key="2">
    <source>
        <dbReference type="EMBL" id="MDQ1026665.1"/>
    </source>
</evidence>